<evidence type="ECO:0000313" key="1">
    <source>
        <dbReference type="EMBL" id="MDA0566988.1"/>
    </source>
</evidence>
<keyword evidence="2" id="KW-1185">Reference proteome</keyword>
<comment type="caution">
    <text evidence="1">The sequence shown here is derived from an EMBL/GenBank/DDBJ whole genome shotgun (WGS) entry which is preliminary data.</text>
</comment>
<protein>
    <submittedName>
        <fullName evidence="1">Type IV toxin-antitoxin system AbiEi family antitoxin domain-containing protein</fullName>
    </submittedName>
</protein>
<dbReference type="AlphaFoldDB" id="A0A9X3NRD0"/>
<dbReference type="EMBL" id="JAJAQC010000047">
    <property type="protein sequence ID" value="MDA0566988.1"/>
    <property type="molecule type" value="Genomic_DNA"/>
</dbReference>
<name>A0A9X3NRD0_9ACTN</name>
<gene>
    <name evidence="1" type="ORF">LG943_22105</name>
</gene>
<dbReference type="Proteomes" id="UP001140076">
    <property type="component" value="Unassembled WGS sequence"/>
</dbReference>
<organism evidence="1 2">
    <name type="scientific">Streptomonospora mangrovi</name>
    <dbReference type="NCBI Taxonomy" id="2883123"/>
    <lineage>
        <taxon>Bacteria</taxon>
        <taxon>Bacillati</taxon>
        <taxon>Actinomycetota</taxon>
        <taxon>Actinomycetes</taxon>
        <taxon>Streptosporangiales</taxon>
        <taxon>Nocardiopsidaceae</taxon>
        <taxon>Streptomonospora</taxon>
    </lineage>
</organism>
<sequence length="230" mass="23772">MRVLDELGRLAELAEGQLGSFTEAQAASYGVSPDTLAELRRAGVCEEVSSVPGVLRLCAGGRHPFPRVFARWLALAPEQPAWTRAVPETGVVVGNSAAHVHGAGGLPQNHTEFGLADTGAVTAGPGVVLTRTVLEPDEWTLVQGLPVTRPGRTFADIATGPGVDLTDVEKLATAFLLTGAADKAELAAGIDRHLRRNGLAGDGRAWLDDLLAGADDAPVSPEGPGGHGTR</sequence>
<proteinExistence type="predicted"/>
<accession>A0A9X3NRD0</accession>
<reference evidence="1" key="1">
    <citation type="submission" date="2021-10" db="EMBL/GenBank/DDBJ databases">
        <title>Streptomonospora sp. nov., isolated from mangrove soil.</title>
        <authorList>
            <person name="Chen X."/>
            <person name="Ge X."/>
            <person name="Liu W."/>
        </authorList>
    </citation>
    <scope>NUCLEOTIDE SEQUENCE</scope>
    <source>
        <strain evidence="1">S1-112</strain>
    </source>
</reference>
<evidence type="ECO:0000313" key="2">
    <source>
        <dbReference type="Proteomes" id="UP001140076"/>
    </source>
</evidence>
<dbReference type="RefSeq" id="WP_270074243.1">
    <property type="nucleotide sequence ID" value="NZ_JAJAQC010000047.1"/>
</dbReference>